<evidence type="ECO:0000313" key="5">
    <source>
        <dbReference type="EMBL" id="CAC5417227.1"/>
    </source>
</evidence>
<evidence type="ECO:0000259" key="4">
    <source>
        <dbReference type="PROSITE" id="PS50835"/>
    </source>
</evidence>
<keyword evidence="3" id="KW-1133">Transmembrane helix</keyword>
<accession>A0A6J8EA51</accession>
<feature type="domain" description="Ig-like" evidence="4">
    <location>
        <begin position="23"/>
        <end position="132"/>
    </location>
</feature>
<dbReference type="InterPro" id="IPR007110">
    <property type="entry name" value="Ig-like_dom"/>
</dbReference>
<sequence length="262" mass="29464">MTRNSHNTTTGSSSTNHQSLNYPNVLEKHEKTTIENSITPHILTEGDNITFICTGNVGKPPGRFFWQKFRNGENLPTNYTHIITTTMKGPDMCTYIGTSYLTIQVTAEDNQAIIRCVVDSSLENQDMYVETTPIEVRTQHFDSTIEYGSTFSTTSSSAADTSIVTASHVGYTILAVIACLSFVLLMAYGFRFYNRSQLRRRKLLNIGKKKANDLQLSAIFPLRLGHYECNYLNDVIDIEALEGNNINVGNFRIDNRTLILKI</sequence>
<dbReference type="EMBL" id="CACVKT020008733">
    <property type="protein sequence ID" value="CAC5417227.1"/>
    <property type="molecule type" value="Genomic_DNA"/>
</dbReference>
<name>A0A6J8EA51_MYTCO</name>
<keyword evidence="1" id="KW-1015">Disulfide bond</keyword>
<feature type="region of interest" description="Disordered" evidence="2">
    <location>
        <begin position="1"/>
        <end position="22"/>
    </location>
</feature>
<dbReference type="Proteomes" id="UP000507470">
    <property type="component" value="Unassembled WGS sequence"/>
</dbReference>
<keyword evidence="3" id="KW-0812">Transmembrane</keyword>
<dbReference type="Pfam" id="PF08205">
    <property type="entry name" value="C2-set_2"/>
    <property type="match status" value="1"/>
</dbReference>
<dbReference type="OrthoDB" id="6158624at2759"/>
<evidence type="ECO:0000256" key="3">
    <source>
        <dbReference type="SAM" id="Phobius"/>
    </source>
</evidence>
<feature type="transmembrane region" description="Helical" evidence="3">
    <location>
        <begin position="169"/>
        <end position="193"/>
    </location>
</feature>
<reference evidence="5 6" key="1">
    <citation type="submission" date="2020-06" db="EMBL/GenBank/DDBJ databases">
        <authorList>
            <person name="Li R."/>
            <person name="Bekaert M."/>
        </authorList>
    </citation>
    <scope>NUCLEOTIDE SEQUENCE [LARGE SCALE GENOMIC DNA]</scope>
    <source>
        <strain evidence="6">wild</strain>
    </source>
</reference>
<gene>
    <name evidence="5" type="ORF">MCOR_49761</name>
</gene>
<evidence type="ECO:0000256" key="1">
    <source>
        <dbReference type="ARBA" id="ARBA00023157"/>
    </source>
</evidence>
<dbReference type="SUPFAM" id="SSF48726">
    <property type="entry name" value="Immunoglobulin"/>
    <property type="match status" value="1"/>
</dbReference>
<proteinExistence type="predicted"/>
<dbReference type="AlphaFoldDB" id="A0A6J8EA51"/>
<keyword evidence="6" id="KW-1185">Reference proteome</keyword>
<dbReference type="InterPro" id="IPR013162">
    <property type="entry name" value="CD80_C2-set"/>
</dbReference>
<dbReference type="Gene3D" id="2.60.40.10">
    <property type="entry name" value="Immunoglobulins"/>
    <property type="match status" value="1"/>
</dbReference>
<evidence type="ECO:0000256" key="2">
    <source>
        <dbReference type="SAM" id="MobiDB-lite"/>
    </source>
</evidence>
<protein>
    <submittedName>
        <fullName evidence="5">ALCAM</fullName>
    </submittedName>
</protein>
<evidence type="ECO:0000313" key="6">
    <source>
        <dbReference type="Proteomes" id="UP000507470"/>
    </source>
</evidence>
<dbReference type="PROSITE" id="PS50835">
    <property type="entry name" value="IG_LIKE"/>
    <property type="match status" value="1"/>
</dbReference>
<dbReference type="InterPro" id="IPR036179">
    <property type="entry name" value="Ig-like_dom_sf"/>
</dbReference>
<organism evidence="5 6">
    <name type="scientific">Mytilus coruscus</name>
    <name type="common">Sea mussel</name>
    <dbReference type="NCBI Taxonomy" id="42192"/>
    <lineage>
        <taxon>Eukaryota</taxon>
        <taxon>Metazoa</taxon>
        <taxon>Spiralia</taxon>
        <taxon>Lophotrochozoa</taxon>
        <taxon>Mollusca</taxon>
        <taxon>Bivalvia</taxon>
        <taxon>Autobranchia</taxon>
        <taxon>Pteriomorphia</taxon>
        <taxon>Mytilida</taxon>
        <taxon>Mytiloidea</taxon>
        <taxon>Mytilidae</taxon>
        <taxon>Mytilinae</taxon>
        <taxon>Mytilus</taxon>
    </lineage>
</organism>
<dbReference type="InterPro" id="IPR013783">
    <property type="entry name" value="Ig-like_fold"/>
</dbReference>
<feature type="compositionally biased region" description="Low complexity" evidence="2">
    <location>
        <begin position="1"/>
        <end position="19"/>
    </location>
</feature>
<keyword evidence="3" id="KW-0472">Membrane</keyword>